<gene>
    <name evidence="2" type="ORF">EI684_20945</name>
</gene>
<name>A0A426TRQ5_9CHLR</name>
<dbReference type="Pfam" id="PF00932">
    <property type="entry name" value="LTD"/>
    <property type="match status" value="1"/>
</dbReference>
<dbReference type="InterPro" id="IPR001322">
    <property type="entry name" value="Lamin_tail_dom"/>
</dbReference>
<sequence length="116" mass="12692">TGITIAHLEYNPPGRDRDGEYVLIRNSGATSMDLTGWTLSDGNARHSFTFPRFSLAPGAEVKLWTRSGNANAGNLFWASRTAIWNKAGDTATLCDASGNVIARYTYQGQTKPRGRR</sequence>
<dbReference type="SUPFAM" id="SSF74853">
    <property type="entry name" value="Lamin A/C globular tail domain"/>
    <property type="match status" value="1"/>
</dbReference>
<feature type="non-terminal residue" evidence="2">
    <location>
        <position position="1"/>
    </location>
</feature>
<evidence type="ECO:0000313" key="2">
    <source>
        <dbReference type="EMBL" id="RRR66324.1"/>
    </source>
</evidence>
<dbReference type="InterPro" id="IPR036415">
    <property type="entry name" value="Lamin_tail_dom_sf"/>
</dbReference>
<reference evidence="2 3" key="1">
    <citation type="submission" date="2018-12" db="EMBL/GenBank/DDBJ databases">
        <title>Genome Sequence of Candidatus Viridilinea halotolerans isolated from saline sulfide-rich spring.</title>
        <authorList>
            <person name="Grouzdev D.S."/>
            <person name="Burganskaya E.I."/>
            <person name="Krutkina M.S."/>
            <person name="Sukhacheva M.V."/>
            <person name="Gorlenko V.M."/>
        </authorList>
    </citation>
    <scope>NUCLEOTIDE SEQUENCE [LARGE SCALE GENOMIC DNA]</scope>
    <source>
        <strain evidence="2">Chok-6</strain>
    </source>
</reference>
<feature type="domain" description="LTD" evidence="1">
    <location>
        <begin position="1"/>
        <end position="108"/>
    </location>
</feature>
<evidence type="ECO:0000313" key="3">
    <source>
        <dbReference type="Proteomes" id="UP000280307"/>
    </source>
</evidence>
<dbReference type="Proteomes" id="UP000280307">
    <property type="component" value="Unassembled WGS sequence"/>
</dbReference>
<dbReference type="AlphaFoldDB" id="A0A426TRQ5"/>
<dbReference type="Gene3D" id="2.60.40.1260">
    <property type="entry name" value="Lamin Tail domain"/>
    <property type="match status" value="1"/>
</dbReference>
<dbReference type="PROSITE" id="PS51841">
    <property type="entry name" value="LTD"/>
    <property type="match status" value="1"/>
</dbReference>
<proteinExistence type="predicted"/>
<comment type="caution">
    <text evidence="2">The sequence shown here is derived from an EMBL/GenBank/DDBJ whole genome shotgun (WGS) entry which is preliminary data.</text>
</comment>
<evidence type="ECO:0000259" key="1">
    <source>
        <dbReference type="PROSITE" id="PS51841"/>
    </source>
</evidence>
<dbReference type="EMBL" id="RSAS01000863">
    <property type="protein sequence ID" value="RRR66324.1"/>
    <property type="molecule type" value="Genomic_DNA"/>
</dbReference>
<accession>A0A426TRQ5</accession>
<protein>
    <submittedName>
        <fullName evidence="2">Lamin tail domain-containing protein</fullName>
    </submittedName>
</protein>
<organism evidence="2 3">
    <name type="scientific">Candidatus Viridilinea halotolerans</name>
    <dbReference type="NCBI Taxonomy" id="2491704"/>
    <lineage>
        <taxon>Bacteria</taxon>
        <taxon>Bacillati</taxon>
        <taxon>Chloroflexota</taxon>
        <taxon>Chloroflexia</taxon>
        <taxon>Chloroflexales</taxon>
        <taxon>Chloroflexineae</taxon>
        <taxon>Oscillochloridaceae</taxon>
        <taxon>Candidatus Viridilinea</taxon>
    </lineage>
</organism>